<name>A0A5D2G498_GOSDA</name>
<dbReference type="Proteomes" id="UP000323506">
    <property type="component" value="Chromosome A06"/>
</dbReference>
<organism evidence="1 2">
    <name type="scientific">Gossypium darwinii</name>
    <name type="common">Darwin's cotton</name>
    <name type="synonym">Gossypium barbadense var. darwinii</name>
    <dbReference type="NCBI Taxonomy" id="34276"/>
    <lineage>
        <taxon>Eukaryota</taxon>
        <taxon>Viridiplantae</taxon>
        <taxon>Streptophyta</taxon>
        <taxon>Embryophyta</taxon>
        <taxon>Tracheophyta</taxon>
        <taxon>Spermatophyta</taxon>
        <taxon>Magnoliopsida</taxon>
        <taxon>eudicotyledons</taxon>
        <taxon>Gunneridae</taxon>
        <taxon>Pentapetalae</taxon>
        <taxon>rosids</taxon>
        <taxon>malvids</taxon>
        <taxon>Malvales</taxon>
        <taxon>Malvaceae</taxon>
        <taxon>Malvoideae</taxon>
        <taxon>Gossypium</taxon>
    </lineage>
</organism>
<reference evidence="1 2" key="1">
    <citation type="submission" date="2019-06" db="EMBL/GenBank/DDBJ databases">
        <title>WGS assembly of Gossypium darwinii.</title>
        <authorList>
            <person name="Chen Z.J."/>
            <person name="Sreedasyam A."/>
            <person name="Ando A."/>
            <person name="Song Q."/>
            <person name="De L."/>
            <person name="Hulse-Kemp A."/>
            <person name="Ding M."/>
            <person name="Ye W."/>
            <person name="Kirkbride R."/>
            <person name="Jenkins J."/>
            <person name="Plott C."/>
            <person name="Lovell J."/>
            <person name="Lin Y.-M."/>
            <person name="Vaughn R."/>
            <person name="Liu B."/>
            <person name="Li W."/>
            <person name="Simpson S."/>
            <person name="Scheffler B."/>
            <person name="Saski C."/>
            <person name="Grover C."/>
            <person name="Hu G."/>
            <person name="Conover J."/>
            <person name="Carlson J."/>
            <person name="Shu S."/>
            <person name="Boston L."/>
            <person name="Williams M."/>
            <person name="Peterson D."/>
            <person name="Mcgee K."/>
            <person name="Jones D."/>
            <person name="Wendel J."/>
            <person name="Stelly D."/>
            <person name="Grimwood J."/>
            <person name="Schmutz J."/>
        </authorList>
    </citation>
    <scope>NUCLEOTIDE SEQUENCE [LARGE SCALE GENOMIC DNA]</scope>
    <source>
        <strain evidence="1">1808015.09</strain>
    </source>
</reference>
<keyword evidence="2" id="KW-1185">Reference proteome</keyword>
<evidence type="ECO:0000313" key="2">
    <source>
        <dbReference type="Proteomes" id="UP000323506"/>
    </source>
</evidence>
<sequence length="67" mass="7465">MWCLKFEPGVENLCIRTWMTVALLQAPSETGAIHACSGNGLNLCQKAFGYRTQRKSFCCLCLKHIAT</sequence>
<protein>
    <submittedName>
        <fullName evidence="1">Uncharacterized protein</fullName>
    </submittedName>
</protein>
<dbReference type="AlphaFoldDB" id="A0A5D2G498"/>
<proteinExistence type="predicted"/>
<dbReference type="EMBL" id="CM017693">
    <property type="protein sequence ID" value="TYH12603.1"/>
    <property type="molecule type" value="Genomic_DNA"/>
</dbReference>
<evidence type="ECO:0000313" key="1">
    <source>
        <dbReference type="EMBL" id="TYH12603.1"/>
    </source>
</evidence>
<accession>A0A5D2G498</accession>
<gene>
    <name evidence="1" type="ORF">ES288_A06G080700v1</name>
</gene>